<name>A0AAD4Q875_9AGAM</name>
<proteinExistence type="predicted"/>
<evidence type="ECO:0000313" key="1">
    <source>
        <dbReference type="EMBL" id="KAH8991968.1"/>
    </source>
</evidence>
<keyword evidence="2" id="KW-1185">Reference proteome</keyword>
<dbReference type="AlphaFoldDB" id="A0AAD4Q875"/>
<organism evidence="1 2">
    <name type="scientific">Lactarius akahatsu</name>
    <dbReference type="NCBI Taxonomy" id="416441"/>
    <lineage>
        <taxon>Eukaryota</taxon>
        <taxon>Fungi</taxon>
        <taxon>Dikarya</taxon>
        <taxon>Basidiomycota</taxon>
        <taxon>Agaricomycotina</taxon>
        <taxon>Agaricomycetes</taxon>
        <taxon>Russulales</taxon>
        <taxon>Russulaceae</taxon>
        <taxon>Lactarius</taxon>
    </lineage>
</organism>
<dbReference type="Proteomes" id="UP001201163">
    <property type="component" value="Unassembled WGS sequence"/>
</dbReference>
<reference evidence="1" key="1">
    <citation type="submission" date="2022-01" db="EMBL/GenBank/DDBJ databases">
        <title>Comparative genomics reveals a dynamic genome evolution in the ectomycorrhizal milk-cap (Lactarius) mushrooms.</title>
        <authorList>
            <consortium name="DOE Joint Genome Institute"/>
            <person name="Lebreton A."/>
            <person name="Tang N."/>
            <person name="Kuo A."/>
            <person name="LaButti K."/>
            <person name="Drula E."/>
            <person name="Barry K."/>
            <person name="Clum A."/>
            <person name="Lipzen A."/>
            <person name="Mousain D."/>
            <person name="Ng V."/>
            <person name="Wang R."/>
            <person name="Wang X."/>
            <person name="Dai Y."/>
            <person name="Henrissat B."/>
            <person name="Grigoriev I.V."/>
            <person name="Guerin-Laguette A."/>
            <person name="Yu F."/>
            <person name="Martin F.M."/>
        </authorList>
    </citation>
    <scope>NUCLEOTIDE SEQUENCE</scope>
    <source>
        <strain evidence="1">QP</strain>
    </source>
</reference>
<protein>
    <submittedName>
        <fullName evidence="1">Uncharacterized protein</fullName>
    </submittedName>
</protein>
<dbReference type="EMBL" id="JAKELL010000024">
    <property type="protein sequence ID" value="KAH8991968.1"/>
    <property type="molecule type" value="Genomic_DNA"/>
</dbReference>
<dbReference type="InterPro" id="IPR052980">
    <property type="entry name" value="Crinkler_effector"/>
</dbReference>
<comment type="caution">
    <text evidence="1">The sequence shown here is derived from an EMBL/GenBank/DDBJ whole genome shotgun (WGS) entry which is preliminary data.</text>
</comment>
<evidence type="ECO:0000313" key="2">
    <source>
        <dbReference type="Proteomes" id="UP001201163"/>
    </source>
</evidence>
<gene>
    <name evidence="1" type="ORF">EDB92DRAFT_1990581</name>
</gene>
<sequence length="264" mass="30637">MEAEECAWHKTQLENKSMNMDVDEHAGGGVSDEIDPGCYALHIGVPGIEKVWIRKEYIELYNCCEEYLKGDLQEILAVSAVITGHIGIGEEKLLDFYALRRRLSEGKPVIWYRDSTRFLFVNEGVYKVPENFISTDFSIRVWTLVDSDEIPPELAVHQSQHLNIFTTLPQAERWKPLERTTDCAVFFMNPWTRKEILQASVHLLLPSLFKLINTMYDRFGPTPRICFDSLKNEAGLVEYETRYQLALESLSLRQLREMIFDAYF</sequence>
<accession>A0AAD4Q875</accession>
<dbReference type="PANTHER" id="PTHR33129">
    <property type="entry name" value="PROTEIN KINASE DOMAIN-CONTAINING PROTEIN-RELATED"/>
    <property type="match status" value="1"/>
</dbReference>